<proteinExistence type="predicted"/>
<evidence type="ECO:0000313" key="2">
    <source>
        <dbReference type="Proteomes" id="UP000799754"/>
    </source>
</evidence>
<dbReference type="Proteomes" id="UP000799754">
    <property type="component" value="Unassembled WGS sequence"/>
</dbReference>
<protein>
    <submittedName>
        <fullName evidence="1">Uncharacterized protein</fullName>
    </submittedName>
</protein>
<sequence length="201" mass="22163">MPKPVVDLIVPKVDKVTVRTCSQNEVPQTPATPVSAEGIMSLHDLIMKQDARALDETSKRDLQRHLQKYAKAAQLSFAKGALQQNHIQLLLKINNEAKVRRSTKPLILGRAKVMGYDELKEAREKRAEKEAAKDAQGKRKRGRKRTSAAPEVDVAEPKPKAARVSKTLKPVMSPIVQMSGTPVAEGGTASKPWKAPVARMY</sequence>
<name>A0ACB6SHE9_9PLEO</name>
<accession>A0ACB6SHE9</accession>
<keyword evidence="2" id="KW-1185">Reference proteome</keyword>
<gene>
    <name evidence="1" type="ORF">BU25DRAFT_330386</name>
</gene>
<evidence type="ECO:0000313" key="1">
    <source>
        <dbReference type="EMBL" id="KAF2633010.1"/>
    </source>
</evidence>
<comment type="caution">
    <text evidence="1">The sequence shown here is derived from an EMBL/GenBank/DDBJ whole genome shotgun (WGS) entry which is preliminary data.</text>
</comment>
<reference evidence="1" key="1">
    <citation type="journal article" date="2020" name="Stud. Mycol.">
        <title>101 Dothideomycetes genomes: a test case for predicting lifestyles and emergence of pathogens.</title>
        <authorList>
            <person name="Haridas S."/>
            <person name="Albert R."/>
            <person name="Binder M."/>
            <person name="Bloem J."/>
            <person name="Labutti K."/>
            <person name="Salamov A."/>
            <person name="Andreopoulos B."/>
            <person name="Baker S."/>
            <person name="Barry K."/>
            <person name="Bills G."/>
            <person name="Bluhm B."/>
            <person name="Cannon C."/>
            <person name="Castanera R."/>
            <person name="Culley D."/>
            <person name="Daum C."/>
            <person name="Ezra D."/>
            <person name="Gonzalez J."/>
            <person name="Henrissat B."/>
            <person name="Kuo A."/>
            <person name="Liang C."/>
            <person name="Lipzen A."/>
            <person name="Lutzoni F."/>
            <person name="Magnuson J."/>
            <person name="Mondo S."/>
            <person name="Nolan M."/>
            <person name="Ohm R."/>
            <person name="Pangilinan J."/>
            <person name="Park H.-J."/>
            <person name="Ramirez L."/>
            <person name="Alfaro M."/>
            <person name="Sun H."/>
            <person name="Tritt A."/>
            <person name="Yoshinaga Y."/>
            <person name="Zwiers L.-H."/>
            <person name="Turgeon B."/>
            <person name="Goodwin S."/>
            <person name="Spatafora J."/>
            <person name="Crous P."/>
            <person name="Grigoriev I."/>
        </authorList>
    </citation>
    <scope>NUCLEOTIDE SEQUENCE</scope>
    <source>
        <strain evidence="1">CBS 525.71</strain>
    </source>
</reference>
<dbReference type="EMBL" id="MU006702">
    <property type="protein sequence ID" value="KAF2633010.1"/>
    <property type="molecule type" value="Genomic_DNA"/>
</dbReference>
<organism evidence="1 2">
    <name type="scientific">Macroventuria anomochaeta</name>
    <dbReference type="NCBI Taxonomy" id="301207"/>
    <lineage>
        <taxon>Eukaryota</taxon>
        <taxon>Fungi</taxon>
        <taxon>Dikarya</taxon>
        <taxon>Ascomycota</taxon>
        <taxon>Pezizomycotina</taxon>
        <taxon>Dothideomycetes</taxon>
        <taxon>Pleosporomycetidae</taxon>
        <taxon>Pleosporales</taxon>
        <taxon>Pleosporineae</taxon>
        <taxon>Didymellaceae</taxon>
        <taxon>Macroventuria</taxon>
    </lineage>
</organism>